<sequence>MSNFSPDITAGDIQLQVFKTDRAKESRTAPLSASGRAELGAVGLEDGTPDEVKREELGGGPGGPLGGGGGGGVGGVGPGAAGSEPLSRAASHPSGGSLSSAHTHSTSTARINDKNRHGNKTAAQVASRYLEKPRDAFLKSIDTGGETRSSH</sequence>
<feature type="compositionally biased region" description="Gly residues" evidence="1">
    <location>
        <begin position="58"/>
        <end position="80"/>
    </location>
</feature>
<dbReference type="Proteomes" id="UP001558652">
    <property type="component" value="Unassembled WGS sequence"/>
</dbReference>
<keyword evidence="3" id="KW-1185">Reference proteome</keyword>
<feature type="compositionally biased region" description="Low complexity" evidence="1">
    <location>
        <begin position="94"/>
        <end position="109"/>
    </location>
</feature>
<proteinExistence type="predicted"/>
<evidence type="ECO:0000256" key="1">
    <source>
        <dbReference type="SAM" id="MobiDB-lite"/>
    </source>
</evidence>
<reference evidence="2 3" key="1">
    <citation type="submission" date="2024-07" db="EMBL/GenBank/DDBJ databases">
        <title>Chromosome-level genome assembly of the water stick insect Ranatra chinensis (Heteroptera: Nepidae).</title>
        <authorList>
            <person name="Liu X."/>
        </authorList>
    </citation>
    <scope>NUCLEOTIDE SEQUENCE [LARGE SCALE GENOMIC DNA]</scope>
    <source>
        <strain evidence="2">Cailab_2021Rc</strain>
        <tissue evidence="2">Muscle</tissue>
    </source>
</reference>
<feature type="region of interest" description="Disordered" evidence="1">
    <location>
        <begin position="21"/>
        <end position="151"/>
    </location>
</feature>
<organism evidence="2 3">
    <name type="scientific">Ranatra chinensis</name>
    <dbReference type="NCBI Taxonomy" id="642074"/>
    <lineage>
        <taxon>Eukaryota</taxon>
        <taxon>Metazoa</taxon>
        <taxon>Ecdysozoa</taxon>
        <taxon>Arthropoda</taxon>
        <taxon>Hexapoda</taxon>
        <taxon>Insecta</taxon>
        <taxon>Pterygota</taxon>
        <taxon>Neoptera</taxon>
        <taxon>Paraneoptera</taxon>
        <taxon>Hemiptera</taxon>
        <taxon>Heteroptera</taxon>
        <taxon>Panheteroptera</taxon>
        <taxon>Nepomorpha</taxon>
        <taxon>Nepidae</taxon>
        <taxon>Ranatrinae</taxon>
        <taxon>Ranatra</taxon>
    </lineage>
</organism>
<accession>A0ABD0Y3X4</accession>
<evidence type="ECO:0000313" key="2">
    <source>
        <dbReference type="EMBL" id="KAL1122120.1"/>
    </source>
</evidence>
<comment type="caution">
    <text evidence="2">The sequence shown here is derived from an EMBL/GenBank/DDBJ whole genome shotgun (WGS) entry which is preliminary data.</text>
</comment>
<dbReference type="EMBL" id="JBFDAA010000014">
    <property type="protein sequence ID" value="KAL1122120.1"/>
    <property type="molecule type" value="Genomic_DNA"/>
</dbReference>
<gene>
    <name evidence="2" type="ORF">AAG570_003526</name>
</gene>
<protein>
    <submittedName>
        <fullName evidence="2">Uncharacterized protein</fullName>
    </submittedName>
</protein>
<evidence type="ECO:0000313" key="3">
    <source>
        <dbReference type="Proteomes" id="UP001558652"/>
    </source>
</evidence>
<name>A0ABD0Y3X4_9HEMI</name>
<dbReference type="AlphaFoldDB" id="A0ABD0Y3X4"/>